<evidence type="ECO:0000259" key="8">
    <source>
        <dbReference type="PROSITE" id="PS50961"/>
    </source>
</evidence>
<dbReference type="PROSITE" id="PS50102">
    <property type="entry name" value="RRM"/>
    <property type="match status" value="1"/>
</dbReference>
<dbReference type="SUPFAM" id="SSF54928">
    <property type="entry name" value="RNA-binding domain, RBD"/>
    <property type="match status" value="1"/>
</dbReference>
<dbReference type="InterPro" id="IPR036390">
    <property type="entry name" value="WH_DNA-bd_sf"/>
</dbReference>
<evidence type="ECO:0000313" key="9">
    <source>
        <dbReference type="EMBL" id="KAI3962790.1"/>
    </source>
</evidence>
<dbReference type="Pfam" id="PF00076">
    <property type="entry name" value="RRM_1"/>
    <property type="match status" value="1"/>
</dbReference>
<feature type="compositionally biased region" description="Basic residues" evidence="6">
    <location>
        <begin position="319"/>
        <end position="333"/>
    </location>
</feature>
<dbReference type="GO" id="GO:0003729">
    <property type="term" value="F:mRNA binding"/>
    <property type="evidence" value="ECO:0007669"/>
    <property type="project" value="TreeGrafter"/>
</dbReference>
<feature type="domain" description="RRM" evidence="7">
    <location>
        <begin position="172"/>
        <end position="263"/>
    </location>
</feature>
<evidence type="ECO:0000256" key="6">
    <source>
        <dbReference type="SAM" id="MobiDB-lite"/>
    </source>
</evidence>
<evidence type="ECO:0000256" key="2">
    <source>
        <dbReference type="ARBA" id="ARBA00004123"/>
    </source>
</evidence>
<protein>
    <recommendedName>
        <fullName evidence="11">La-related protein 6A</fullName>
    </recommendedName>
</protein>
<evidence type="ECO:0008006" key="11">
    <source>
        <dbReference type="Google" id="ProtNLM"/>
    </source>
</evidence>
<reference evidence="9" key="1">
    <citation type="submission" date="2022-04" db="EMBL/GenBank/DDBJ databases">
        <title>A functionally conserved STORR gene fusion in Papaver species that diverged 16.8 million years ago.</title>
        <authorList>
            <person name="Catania T."/>
        </authorList>
    </citation>
    <scope>NUCLEOTIDE SEQUENCE</scope>
    <source>
        <strain evidence="9">S-188037</strain>
    </source>
</reference>
<dbReference type="EMBL" id="JAJJMB010000242">
    <property type="protein sequence ID" value="KAI3962790.1"/>
    <property type="molecule type" value="Genomic_DNA"/>
</dbReference>
<name>A0AAD4TIA3_9MAGN</name>
<dbReference type="InterPro" id="IPR035979">
    <property type="entry name" value="RBD_domain_sf"/>
</dbReference>
<dbReference type="SMART" id="SM00715">
    <property type="entry name" value="LA"/>
    <property type="match status" value="1"/>
</dbReference>
<evidence type="ECO:0000313" key="10">
    <source>
        <dbReference type="Proteomes" id="UP001202328"/>
    </source>
</evidence>
<dbReference type="Pfam" id="PF05383">
    <property type="entry name" value="La"/>
    <property type="match status" value="1"/>
</dbReference>
<dbReference type="PANTHER" id="PTHR22792:SF159">
    <property type="entry name" value="LA-RELATED PROTEIN 1B-RELATED"/>
    <property type="match status" value="1"/>
</dbReference>
<feature type="compositionally biased region" description="Basic and acidic residues" evidence="6">
    <location>
        <begin position="274"/>
        <end position="283"/>
    </location>
</feature>
<dbReference type="InterPro" id="IPR000504">
    <property type="entry name" value="RRM_dom"/>
</dbReference>
<feature type="region of interest" description="Disordered" evidence="6">
    <location>
        <begin position="267"/>
        <end position="382"/>
    </location>
</feature>
<comment type="subcellular location">
    <subcellularLocation>
        <location evidence="2">Nucleus</location>
    </subcellularLocation>
</comment>
<dbReference type="Proteomes" id="UP001202328">
    <property type="component" value="Unassembled WGS sequence"/>
</dbReference>
<comment type="caution">
    <text evidence="9">The sequence shown here is derived from an EMBL/GenBank/DDBJ whole genome shotgun (WGS) entry which is preliminary data.</text>
</comment>
<dbReference type="SMART" id="SM00360">
    <property type="entry name" value="RRM"/>
    <property type="match status" value="1"/>
</dbReference>
<feature type="domain" description="HTH La-type RNA-binding" evidence="8">
    <location>
        <begin position="73"/>
        <end position="164"/>
    </location>
</feature>
<dbReference type="GO" id="GO:0006396">
    <property type="term" value="P:RNA processing"/>
    <property type="evidence" value="ECO:0007669"/>
    <property type="project" value="InterPro"/>
</dbReference>
<evidence type="ECO:0000259" key="7">
    <source>
        <dbReference type="PROSITE" id="PS50102"/>
    </source>
</evidence>
<accession>A0AAD4TIA3</accession>
<organism evidence="9 10">
    <name type="scientific">Papaver atlanticum</name>
    <dbReference type="NCBI Taxonomy" id="357466"/>
    <lineage>
        <taxon>Eukaryota</taxon>
        <taxon>Viridiplantae</taxon>
        <taxon>Streptophyta</taxon>
        <taxon>Embryophyta</taxon>
        <taxon>Tracheophyta</taxon>
        <taxon>Spermatophyta</taxon>
        <taxon>Magnoliopsida</taxon>
        <taxon>Ranunculales</taxon>
        <taxon>Papaveraceae</taxon>
        <taxon>Papaveroideae</taxon>
        <taxon>Papaver</taxon>
    </lineage>
</organism>
<dbReference type="InterPro" id="IPR012677">
    <property type="entry name" value="Nucleotide-bd_a/b_plait_sf"/>
</dbReference>
<dbReference type="SUPFAM" id="SSF46785">
    <property type="entry name" value="Winged helix' DNA-binding domain"/>
    <property type="match status" value="1"/>
</dbReference>
<comment type="function">
    <text evidence="1">Transcriptional regulator.</text>
</comment>
<dbReference type="PANTHER" id="PTHR22792">
    <property type="entry name" value="LUPUS LA PROTEIN-RELATED"/>
    <property type="match status" value="1"/>
</dbReference>
<dbReference type="GO" id="GO:0005634">
    <property type="term" value="C:nucleus"/>
    <property type="evidence" value="ECO:0007669"/>
    <property type="project" value="UniProtKB-SubCell"/>
</dbReference>
<dbReference type="FunFam" id="1.10.10.10:FF:000158">
    <property type="entry name" value="La ribonucleoprotein domain family member 7"/>
    <property type="match status" value="1"/>
</dbReference>
<dbReference type="GO" id="GO:1990904">
    <property type="term" value="C:ribonucleoprotein complex"/>
    <property type="evidence" value="ECO:0007669"/>
    <property type="project" value="InterPro"/>
</dbReference>
<dbReference type="InterPro" id="IPR036388">
    <property type="entry name" value="WH-like_DNA-bd_sf"/>
</dbReference>
<dbReference type="InterPro" id="IPR045180">
    <property type="entry name" value="La_dom_prot"/>
</dbReference>
<gene>
    <name evidence="9" type="ORF">MKW98_029949</name>
</gene>
<keyword evidence="3 5" id="KW-0694">RNA-binding</keyword>
<keyword evidence="10" id="KW-1185">Reference proteome</keyword>
<dbReference type="InterPro" id="IPR006630">
    <property type="entry name" value="La_HTH"/>
</dbReference>
<dbReference type="PRINTS" id="PR00302">
    <property type="entry name" value="LUPUSLA"/>
</dbReference>
<evidence type="ECO:0000256" key="1">
    <source>
        <dbReference type="ARBA" id="ARBA00002339"/>
    </source>
</evidence>
<evidence type="ECO:0000256" key="5">
    <source>
        <dbReference type="PROSITE-ProRule" id="PRU00332"/>
    </source>
</evidence>
<dbReference type="InterPro" id="IPR002344">
    <property type="entry name" value="Lupus_La"/>
</dbReference>
<proteinExistence type="predicted"/>
<sequence>MEGGLGEEITTTTYIIGSSPHPLSDPHPDGVEEEEILTAGSPTEDLGIHEEVAEEAAAPAVLDNPLSSSSENIALTDELRDKIIRQVEYYFSDENLPTDKFLMKFLKKNKQGFIPVGVIASFRKMKKLTQNNELVVAALRESSLLVVSSDGKKVKRARPLPVIDDVKEAQSRTVVVENLPANQSTDNLQKFFGGAGNIKSICIRDPHDIESTKSIKAETTVSGKMHALVEYETVEAAEKAVSTLNDEKNWRSGMRVEILLSRMSKYGLPKRSGKGPEHPEKNNDAQVSEQNRSSHDHHNEQQPGGQEEEEHVPSEKQGRKNRNRGRPKAHKQHNGSGYGHGHGYAHSATGTQGLSVNKPPPGPKMPDGTKGFTMGRGRPMVG</sequence>
<dbReference type="AlphaFoldDB" id="A0AAD4TIA3"/>
<keyword evidence="4" id="KW-0539">Nucleus</keyword>
<dbReference type="PROSITE" id="PS50961">
    <property type="entry name" value="HTH_LA"/>
    <property type="match status" value="1"/>
</dbReference>
<evidence type="ECO:0000256" key="3">
    <source>
        <dbReference type="ARBA" id="ARBA00022884"/>
    </source>
</evidence>
<dbReference type="Gene3D" id="1.10.10.10">
    <property type="entry name" value="Winged helix-like DNA-binding domain superfamily/Winged helix DNA-binding domain"/>
    <property type="match status" value="1"/>
</dbReference>
<evidence type="ECO:0000256" key="4">
    <source>
        <dbReference type="ARBA" id="ARBA00023242"/>
    </source>
</evidence>
<dbReference type="CDD" id="cd08033">
    <property type="entry name" value="LARP_6"/>
    <property type="match status" value="1"/>
</dbReference>
<dbReference type="Gene3D" id="3.30.70.330">
    <property type="match status" value="1"/>
</dbReference>